<keyword evidence="8" id="KW-1185">Reference proteome</keyword>
<evidence type="ECO:0000313" key="7">
    <source>
        <dbReference type="EMBL" id="EAU55650.1"/>
    </source>
</evidence>
<feature type="domain" description="GGDEF" evidence="6">
    <location>
        <begin position="243"/>
        <end position="376"/>
    </location>
</feature>
<dbReference type="OrthoDB" id="5291908at2"/>
<dbReference type="InParanoid" id="Q0F2A0"/>
<gene>
    <name evidence="7" type="ORF">SPV1_01842</name>
</gene>
<feature type="coiled-coil region" evidence="2">
    <location>
        <begin position="70"/>
        <end position="97"/>
    </location>
</feature>
<comment type="catalytic activity">
    <reaction evidence="1">
        <text>3',3'-c-di-GMP + H2O = 5'-phosphoguanylyl(3'-&gt;5')guanosine + H(+)</text>
        <dbReference type="Rhea" id="RHEA:24902"/>
        <dbReference type="ChEBI" id="CHEBI:15377"/>
        <dbReference type="ChEBI" id="CHEBI:15378"/>
        <dbReference type="ChEBI" id="CHEBI:58754"/>
        <dbReference type="ChEBI" id="CHEBI:58805"/>
        <dbReference type="EC" id="3.1.4.52"/>
    </reaction>
    <physiologicalReaction direction="left-to-right" evidence="1">
        <dbReference type="Rhea" id="RHEA:24903"/>
    </physiologicalReaction>
</comment>
<dbReference type="HOGENOM" id="CLU_000445_70_50_0"/>
<organism evidence="7 8">
    <name type="scientific">Mariprofundus ferrooxydans PV-1</name>
    <dbReference type="NCBI Taxonomy" id="314345"/>
    <lineage>
        <taxon>Bacteria</taxon>
        <taxon>Pseudomonadati</taxon>
        <taxon>Pseudomonadota</taxon>
        <taxon>Candidatius Mariprofundia</taxon>
        <taxon>Mariprofundales</taxon>
        <taxon>Mariprofundaceae</taxon>
        <taxon>Mariprofundus</taxon>
    </lineage>
</organism>
<protein>
    <submittedName>
        <fullName evidence="7">Diguanylate cyclase/phosphodiesterase (GGDEF &amp; EAL domains) with PAS/PAC sensor(S)</fullName>
    </submittedName>
</protein>
<dbReference type="Pfam" id="PF00989">
    <property type="entry name" value="PAS"/>
    <property type="match status" value="1"/>
</dbReference>
<dbReference type="InterPro" id="IPR000014">
    <property type="entry name" value="PAS"/>
</dbReference>
<evidence type="ECO:0000259" key="4">
    <source>
        <dbReference type="PROSITE" id="PS50112"/>
    </source>
</evidence>
<dbReference type="SMART" id="SM00091">
    <property type="entry name" value="PAS"/>
    <property type="match status" value="1"/>
</dbReference>
<evidence type="ECO:0000313" key="8">
    <source>
        <dbReference type="Proteomes" id="UP000005297"/>
    </source>
</evidence>
<keyword evidence="3" id="KW-1133">Transmembrane helix</keyword>
<dbReference type="InterPro" id="IPR052155">
    <property type="entry name" value="Biofilm_reg_signaling"/>
</dbReference>
<evidence type="ECO:0000259" key="6">
    <source>
        <dbReference type="PROSITE" id="PS50887"/>
    </source>
</evidence>
<keyword evidence="3" id="KW-0472">Membrane</keyword>
<dbReference type="InterPro" id="IPR043128">
    <property type="entry name" value="Rev_trsase/Diguanyl_cyclase"/>
</dbReference>
<dbReference type="GO" id="GO:0006355">
    <property type="term" value="P:regulation of DNA-templated transcription"/>
    <property type="evidence" value="ECO:0007669"/>
    <property type="project" value="InterPro"/>
</dbReference>
<dbReference type="SMART" id="SM00267">
    <property type="entry name" value="GGDEF"/>
    <property type="match status" value="1"/>
</dbReference>
<dbReference type="FunCoup" id="Q0F2A0">
    <property type="interactions" value="268"/>
</dbReference>
<feature type="domain" description="EAL" evidence="5">
    <location>
        <begin position="385"/>
        <end position="640"/>
    </location>
</feature>
<keyword evidence="2" id="KW-0175">Coiled coil</keyword>
<dbReference type="PROSITE" id="PS50883">
    <property type="entry name" value="EAL"/>
    <property type="match status" value="1"/>
</dbReference>
<dbReference type="Pfam" id="PF00563">
    <property type="entry name" value="EAL"/>
    <property type="match status" value="1"/>
</dbReference>
<dbReference type="FunFam" id="3.20.20.450:FF:000001">
    <property type="entry name" value="Cyclic di-GMP phosphodiesterase yahA"/>
    <property type="match status" value="1"/>
</dbReference>
<reference evidence="7 8" key="1">
    <citation type="submission" date="2006-09" db="EMBL/GenBank/DDBJ databases">
        <authorList>
            <person name="Emerson D."/>
            <person name="Ferriera S."/>
            <person name="Johnson J."/>
            <person name="Kravitz S."/>
            <person name="Halpern A."/>
            <person name="Remington K."/>
            <person name="Beeson K."/>
            <person name="Tran B."/>
            <person name="Rogers Y.-H."/>
            <person name="Friedman R."/>
            <person name="Venter J.C."/>
        </authorList>
    </citation>
    <scope>NUCLEOTIDE SEQUENCE [LARGE SCALE GENOMIC DNA]</scope>
    <source>
        <strain evidence="7 8">PV-1</strain>
    </source>
</reference>
<evidence type="ECO:0000256" key="1">
    <source>
        <dbReference type="ARBA" id="ARBA00051114"/>
    </source>
</evidence>
<dbReference type="Gene3D" id="3.30.450.20">
    <property type="entry name" value="PAS domain"/>
    <property type="match status" value="1"/>
</dbReference>
<dbReference type="CDD" id="cd01949">
    <property type="entry name" value="GGDEF"/>
    <property type="match status" value="1"/>
</dbReference>
<dbReference type="Pfam" id="PF00990">
    <property type="entry name" value="GGDEF"/>
    <property type="match status" value="1"/>
</dbReference>
<evidence type="ECO:0000256" key="2">
    <source>
        <dbReference type="SAM" id="Coils"/>
    </source>
</evidence>
<accession>Q0F2A0</accession>
<dbReference type="RefSeq" id="WP_009850669.1">
    <property type="nucleotide sequence ID" value="NZ_DS022295.1"/>
</dbReference>
<feature type="domain" description="PAS" evidence="4">
    <location>
        <begin position="83"/>
        <end position="154"/>
    </location>
</feature>
<dbReference type="InterPro" id="IPR029787">
    <property type="entry name" value="Nucleotide_cyclase"/>
</dbReference>
<dbReference type="PANTHER" id="PTHR44757">
    <property type="entry name" value="DIGUANYLATE CYCLASE DGCP"/>
    <property type="match status" value="1"/>
</dbReference>
<dbReference type="InterPro" id="IPR000160">
    <property type="entry name" value="GGDEF_dom"/>
</dbReference>
<dbReference type="NCBIfam" id="TIGR00229">
    <property type="entry name" value="sensory_box"/>
    <property type="match status" value="1"/>
</dbReference>
<dbReference type="SUPFAM" id="SSF141868">
    <property type="entry name" value="EAL domain-like"/>
    <property type="match status" value="1"/>
</dbReference>
<comment type="caution">
    <text evidence="7">The sequence shown here is derived from an EMBL/GenBank/DDBJ whole genome shotgun (WGS) entry which is preliminary data.</text>
</comment>
<dbReference type="SMART" id="SM00052">
    <property type="entry name" value="EAL"/>
    <property type="match status" value="1"/>
</dbReference>
<proteinExistence type="predicted"/>
<dbReference type="GO" id="GO:0071111">
    <property type="term" value="F:cyclic-guanylate-specific phosphodiesterase activity"/>
    <property type="evidence" value="ECO:0007669"/>
    <property type="project" value="UniProtKB-EC"/>
</dbReference>
<feature type="transmembrane region" description="Helical" evidence="3">
    <location>
        <begin position="53"/>
        <end position="70"/>
    </location>
</feature>
<dbReference type="NCBIfam" id="TIGR00254">
    <property type="entry name" value="GGDEF"/>
    <property type="match status" value="1"/>
</dbReference>
<sequence length="644" mass="72282">MKASNAINMIWLAILLAFVYWFLEPTIYAFVLQKGTFTDKWLHPDAEELRTRMSVVSLLLLFGVYAQTMLKRQQQIMESLQASKQKIRQIIDTANDAFITIDAEGSISDWNPMAEMIFGWPEDLAIGKSMMDLIMNQAPRNALIDDIQEFINTGSAPFTQGQIVITALHRDGHEFPAEMSISPQAVGASFIFNIFVRDISQRKADEEKLETLATRDELTGLINRFSYNHLLKKEVALAKRHMESLAVLFLDLDGFKNINDSLGHDVGDQLLRETANRLSACIRESDTVARIGGDEFLIIMPGIKDVHDPRFLCERILNMIGQPYLIGTQECFVGASIGISLYPLDGDNVESLVKNADTAMYQAKDSGRNAYKFFTPAMGEEAFKRMEMERALRYAIEKNQFKLLYQPQVELSSGRILGVEALLRWTHPEWGPISPSVFISLIENTNLILPIGEWVLDEACKQNKAWQALHPGFPLRMAVNFAARQFAQADLVETVAKALQKSGLAAEFLELEITEGSAMNDIELNIRKMQALKELGVSIAIDDFGTGFSSLAYLKRFPIDILKIDKSFLDEIQHGKKDAAIVATISEMAHSLGMEVIAEGVETKYQLEFLRGHGCDMIQGYLFSRPVPPEQIAEILQKGGKIKV</sequence>
<dbReference type="SUPFAM" id="SSF55785">
    <property type="entry name" value="PYP-like sensor domain (PAS domain)"/>
    <property type="match status" value="1"/>
</dbReference>
<name>Q0F2A0_9PROT</name>
<dbReference type="Gene3D" id="3.20.20.450">
    <property type="entry name" value="EAL domain"/>
    <property type="match status" value="1"/>
</dbReference>
<dbReference type="eggNOG" id="COG5001">
    <property type="taxonomic scope" value="Bacteria"/>
</dbReference>
<keyword evidence="3" id="KW-0812">Transmembrane</keyword>
<evidence type="ECO:0000259" key="5">
    <source>
        <dbReference type="PROSITE" id="PS50883"/>
    </source>
</evidence>
<dbReference type="PROSITE" id="PS50887">
    <property type="entry name" value="GGDEF"/>
    <property type="match status" value="1"/>
</dbReference>
<dbReference type="InterPro" id="IPR035919">
    <property type="entry name" value="EAL_sf"/>
</dbReference>
<dbReference type="InterPro" id="IPR001633">
    <property type="entry name" value="EAL_dom"/>
</dbReference>
<dbReference type="PANTHER" id="PTHR44757:SF2">
    <property type="entry name" value="BIOFILM ARCHITECTURE MAINTENANCE PROTEIN MBAA"/>
    <property type="match status" value="1"/>
</dbReference>
<dbReference type="GO" id="GO:0071732">
    <property type="term" value="P:cellular response to nitric oxide"/>
    <property type="evidence" value="ECO:0007669"/>
    <property type="project" value="UniProtKB-ARBA"/>
</dbReference>
<dbReference type="Gene3D" id="3.30.70.270">
    <property type="match status" value="1"/>
</dbReference>
<dbReference type="CDD" id="cd00130">
    <property type="entry name" value="PAS"/>
    <property type="match status" value="1"/>
</dbReference>
<dbReference type="PROSITE" id="PS50112">
    <property type="entry name" value="PAS"/>
    <property type="match status" value="1"/>
</dbReference>
<evidence type="ECO:0000256" key="3">
    <source>
        <dbReference type="SAM" id="Phobius"/>
    </source>
</evidence>
<dbReference type="EMBL" id="AATS01000002">
    <property type="protein sequence ID" value="EAU55650.1"/>
    <property type="molecule type" value="Genomic_DNA"/>
</dbReference>
<dbReference type="Proteomes" id="UP000005297">
    <property type="component" value="Unassembled WGS sequence"/>
</dbReference>
<dbReference type="InterPro" id="IPR013767">
    <property type="entry name" value="PAS_fold"/>
</dbReference>
<dbReference type="InterPro" id="IPR035965">
    <property type="entry name" value="PAS-like_dom_sf"/>
</dbReference>
<dbReference type="AlphaFoldDB" id="Q0F2A0"/>
<dbReference type="STRING" id="314344.AL013_01200"/>
<dbReference type="CDD" id="cd01948">
    <property type="entry name" value="EAL"/>
    <property type="match status" value="1"/>
</dbReference>
<dbReference type="FunFam" id="3.30.70.270:FF:000001">
    <property type="entry name" value="Diguanylate cyclase domain protein"/>
    <property type="match status" value="1"/>
</dbReference>
<dbReference type="SUPFAM" id="SSF55073">
    <property type="entry name" value="Nucleotide cyclase"/>
    <property type="match status" value="1"/>
</dbReference>